<dbReference type="AlphaFoldDB" id="A0A9D0Z6Z1"/>
<organism evidence="1 2">
    <name type="scientific">Candidatus Avoscillospira stercorigallinarum</name>
    <dbReference type="NCBI Taxonomy" id="2840708"/>
    <lineage>
        <taxon>Bacteria</taxon>
        <taxon>Bacillati</taxon>
        <taxon>Bacillota</taxon>
        <taxon>Clostridia</taxon>
        <taxon>Eubacteriales</taxon>
        <taxon>Oscillospiraceae</taxon>
        <taxon>Oscillospiraceae incertae sedis</taxon>
        <taxon>Candidatus Avoscillospira</taxon>
    </lineage>
</organism>
<protein>
    <submittedName>
        <fullName evidence="1">Protein-export chaperone SecB</fullName>
    </submittedName>
</protein>
<evidence type="ECO:0000313" key="2">
    <source>
        <dbReference type="Proteomes" id="UP000886874"/>
    </source>
</evidence>
<name>A0A9D0Z6Z1_9FIRM</name>
<sequence length="134" mass="15402">MKQDARSVLKLEKLVFDKLLFERKGFSSENNFEFNMESQISKRSNEEIYKVTLILHGKKPDEYIMEISLTGFFSFGTDASISDEDKKELISKNTLAILMPYLRSEVSILTAQPEVECIVLPPFNINNLMGEARE</sequence>
<dbReference type="SUPFAM" id="SSF54611">
    <property type="entry name" value="SecB-like"/>
    <property type="match status" value="1"/>
</dbReference>
<dbReference type="InterPro" id="IPR035958">
    <property type="entry name" value="SecB-like_sf"/>
</dbReference>
<comment type="caution">
    <text evidence="1">The sequence shown here is derived from an EMBL/GenBank/DDBJ whole genome shotgun (WGS) entry which is preliminary data.</text>
</comment>
<dbReference type="Proteomes" id="UP000886874">
    <property type="component" value="Unassembled WGS sequence"/>
</dbReference>
<proteinExistence type="predicted"/>
<reference evidence="1" key="1">
    <citation type="submission" date="2020-10" db="EMBL/GenBank/DDBJ databases">
        <authorList>
            <person name="Gilroy R."/>
        </authorList>
    </citation>
    <scope>NUCLEOTIDE SEQUENCE</scope>
    <source>
        <strain evidence="1">ChiSjej2B20-13462</strain>
    </source>
</reference>
<evidence type="ECO:0000313" key="1">
    <source>
        <dbReference type="EMBL" id="HIQ70015.1"/>
    </source>
</evidence>
<reference evidence="1" key="2">
    <citation type="journal article" date="2021" name="PeerJ">
        <title>Extensive microbial diversity within the chicken gut microbiome revealed by metagenomics and culture.</title>
        <authorList>
            <person name="Gilroy R."/>
            <person name="Ravi A."/>
            <person name="Getino M."/>
            <person name="Pursley I."/>
            <person name="Horton D.L."/>
            <person name="Alikhan N.F."/>
            <person name="Baker D."/>
            <person name="Gharbi K."/>
            <person name="Hall N."/>
            <person name="Watson M."/>
            <person name="Adriaenssens E.M."/>
            <person name="Foster-Nyarko E."/>
            <person name="Jarju S."/>
            <person name="Secka A."/>
            <person name="Antonio M."/>
            <person name="Oren A."/>
            <person name="Chaudhuri R.R."/>
            <person name="La Ragione R."/>
            <person name="Hildebrand F."/>
            <person name="Pallen M.J."/>
        </authorList>
    </citation>
    <scope>NUCLEOTIDE SEQUENCE</scope>
    <source>
        <strain evidence="1">ChiSjej2B20-13462</strain>
    </source>
</reference>
<dbReference type="EMBL" id="DVFN01000096">
    <property type="protein sequence ID" value="HIQ70015.1"/>
    <property type="molecule type" value="Genomic_DNA"/>
</dbReference>
<dbReference type="Gene3D" id="3.10.420.10">
    <property type="entry name" value="SecB-like"/>
    <property type="match status" value="1"/>
</dbReference>
<gene>
    <name evidence="1" type="ORF">IAA67_06780</name>
</gene>
<accession>A0A9D0Z6Z1</accession>